<evidence type="ECO:0000256" key="3">
    <source>
        <dbReference type="ARBA" id="ARBA00023187"/>
    </source>
</evidence>
<keyword evidence="1" id="KW-0507">mRNA processing</keyword>
<dbReference type="SMART" id="SM00360">
    <property type="entry name" value="RRM"/>
    <property type="match status" value="1"/>
</dbReference>
<gene>
    <name evidence="7" type="ORF">OSB04_020654</name>
</gene>
<keyword evidence="3" id="KW-0508">mRNA splicing</keyword>
<dbReference type="GO" id="GO:0005681">
    <property type="term" value="C:spliceosomal complex"/>
    <property type="evidence" value="ECO:0007669"/>
    <property type="project" value="UniProtKB-KW"/>
</dbReference>
<keyword evidence="2" id="KW-0747">Spliceosome</keyword>
<dbReference type="GO" id="GO:0003723">
    <property type="term" value="F:RNA binding"/>
    <property type="evidence" value="ECO:0007669"/>
    <property type="project" value="UniProtKB-UniRule"/>
</dbReference>
<dbReference type="CDD" id="cd00590">
    <property type="entry name" value="RRM_SF"/>
    <property type="match status" value="1"/>
</dbReference>
<proteinExistence type="predicted"/>
<protein>
    <recommendedName>
        <fullName evidence="6">RRM domain-containing protein</fullName>
    </recommendedName>
</protein>
<comment type="caution">
    <text evidence="7">The sequence shown here is derived from an EMBL/GenBank/DDBJ whole genome shotgun (WGS) entry which is preliminary data.</text>
</comment>
<dbReference type="GO" id="GO:0006397">
    <property type="term" value="P:mRNA processing"/>
    <property type="evidence" value="ECO:0007669"/>
    <property type="project" value="UniProtKB-KW"/>
</dbReference>
<dbReference type="GO" id="GO:0008380">
    <property type="term" value="P:RNA splicing"/>
    <property type="evidence" value="ECO:0007669"/>
    <property type="project" value="UniProtKB-KW"/>
</dbReference>
<evidence type="ECO:0000256" key="2">
    <source>
        <dbReference type="ARBA" id="ARBA00022728"/>
    </source>
</evidence>
<dbReference type="PROSITE" id="PS50102">
    <property type="entry name" value="RRM"/>
    <property type="match status" value="1"/>
</dbReference>
<organism evidence="7 8">
    <name type="scientific">Centaurea solstitialis</name>
    <name type="common">yellow star-thistle</name>
    <dbReference type="NCBI Taxonomy" id="347529"/>
    <lineage>
        <taxon>Eukaryota</taxon>
        <taxon>Viridiplantae</taxon>
        <taxon>Streptophyta</taxon>
        <taxon>Embryophyta</taxon>
        <taxon>Tracheophyta</taxon>
        <taxon>Spermatophyta</taxon>
        <taxon>Magnoliopsida</taxon>
        <taxon>eudicotyledons</taxon>
        <taxon>Gunneridae</taxon>
        <taxon>Pentapetalae</taxon>
        <taxon>asterids</taxon>
        <taxon>campanulids</taxon>
        <taxon>Asterales</taxon>
        <taxon>Asteraceae</taxon>
        <taxon>Carduoideae</taxon>
        <taxon>Cardueae</taxon>
        <taxon>Centaureinae</taxon>
        <taxon>Centaurea</taxon>
    </lineage>
</organism>
<dbReference type="Gene3D" id="3.30.70.330">
    <property type="match status" value="1"/>
</dbReference>
<dbReference type="AlphaFoldDB" id="A0AA38T422"/>
<dbReference type="InterPro" id="IPR000504">
    <property type="entry name" value="RRM_dom"/>
</dbReference>
<feature type="region of interest" description="Disordered" evidence="5">
    <location>
        <begin position="1"/>
        <end position="32"/>
    </location>
</feature>
<dbReference type="Pfam" id="PF00076">
    <property type="entry name" value="RRM_1"/>
    <property type="match status" value="1"/>
</dbReference>
<dbReference type="InterPro" id="IPR012677">
    <property type="entry name" value="Nucleotide-bd_a/b_plait_sf"/>
</dbReference>
<evidence type="ECO:0000256" key="5">
    <source>
        <dbReference type="SAM" id="MobiDB-lite"/>
    </source>
</evidence>
<keyword evidence="8" id="KW-1185">Reference proteome</keyword>
<dbReference type="EMBL" id="JARYMX010000005">
    <property type="protein sequence ID" value="KAJ9548111.1"/>
    <property type="molecule type" value="Genomic_DNA"/>
</dbReference>
<accession>A0AA38T422</accession>
<dbReference type="Proteomes" id="UP001172457">
    <property type="component" value="Chromosome 5"/>
</dbReference>
<name>A0AA38T422_9ASTR</name>
<evidence type="ECO:0000313" key="8">
    <source>
        <dbReference type="Proteomes" id="UP001172457"/>
    </source>
</evidence>
<dbReference type="SUPFAM" id="SSF54928">
    <property type="entry name" value="RNA-binding domain, RBD"/>
    <property type="match status" value="1"/>
</dbReference>
<dbReference type="InterPro" id="IPR050907">
    <property type="entry name" value="SRSF"/>
</dbReference>
<evidence type="ECO:0000259" key="6">
    <source>
        <dbReference type="PROSITE" id="PS50102"/>
    </source>
</evidence>
<sequence length="208" mass="23804">MAEDDKEWTEVRRKKTERLDNGRRRQRENGFRRSSGKDIFESRATTFYITNFSNRSTEADLWGIFKKIGKVVDVYVARKSNKSGARFGFARFLGITDKVGFERKLNNTWVGNCRLLANVARFGRDTTGKKETRKSFGTEEKEGEKVNLNAGYKAGPDDKWKAVKSFADVVKGDKSSKEGTSSLIQCDMYVLSWSFQELVEKDTSRESC</sequence>
<dbReference type="InterPro" id="IPR035979">
    <property type="entry name" value="RBD_domain_sf"/>
</dbReference>
<evidence type="ECO:0000313" key="7">
    <source>
        <dbReference type="EMBL" id="KAJ9548111.1"/>
    </source>
</evidence>
<dbReference type="PANTHER" id="PTHR23147">
    <property type="entry name" value="SERINE/ARGININE RICH SPLICING FACTOR"/>
    <property type="match status" value="1"/>
</dbReference>
<evidence type="ECO:0000256" key="4">
    <source>
        <dbReference type="PROSITE-ProRule" id="PRU00176"/>
    </source>
</evidence>
<evidence type="ECO:0000256" key="1">
    <source>
        <dbReference type="ARBA" id="ARBA00022664"/>
    </source>
</evidence>
<keyword evidence="4" id="KW-0694">RNA-binding</keyword>
<feature type="compositionally biased region" description="Basic and acidic residues" evidence="5">
    <location>
        <begin position="17"/>
        <end position="32"/>
    </location>
</feature>
<feature type="domain" description="RRM" evidence="6">
    <location>
        <begin position="45"/>
        <end position="122"/>
    </location>
</feature>
<reference evidence="7" key="1">
    <citation type="submission" date="2023-03" db="EMBL/GenBank/DDBJ databases">
        <title>Chromosome-scale reference genome and RAD-based genetic map of yellow starthistle (Centaurea solstitialis) reveal putative structural variation and QTLs associated with invader traits.</title>
        <authorList>
            <person name="Reatini B."/>
            <person name="Cang F.A."/>
            <person name="Jiang Q."/>
            <person name="Mckibben M.T.W."/>
            <person name="Barker M.S."/>
            <person name="Rieseberg L.H."/>
            <person name="Dlugosch K.M."/>
        </authorList>
    </citation>
    <scope>NUCLEOTIDE SEQUENCE</scope>
    <source>
        <strain evidence="7">CAN-66</strain>
        <tissue evidence="7">Leaf</tissue>
    </source>
</reference>